<keyword evidence="4 7" id="KW-1133">Transmembrane helix</keyword>
<comment type="function">
    <text evidence="7">Essential cell division protein.</text>
</comment>
<evidence type="ECO:0000313" key="11">
    <source>
        <dbReference type="EMBL" id="MBH0229047.1"/>
    </source>
</evidence>
<dbReference type="GO" id="GO:0043093">
    <property type="term" value="P:FtsZ-dependent cytokinesis"/>
    <property type="evidence" value="ECO:0007669"/>
    <property type="project" value="UniProtKB-UniRule"/>
</dbReference>
<keyword evidence="1 7" id="KW-1003">Cell membrane</keyword>
<comment type="caution">
    <text evidence="11">The sequence shown here is derived from an EMBL/GenBank/DDBJ whole genome shotgun (WGS) entry which is preliminary data.</text>
</comment>
<feature type="coiled-coil region" evidence="9">
    <location>
        <begin position="60"/>
        <end position="87"/>
    </location>
</feature>
<feature type="region of interest" description="Disordered" evidence="10">
    <location>
        <begin position="1"/>
        <end position="21"/>
    </location>
</feature>
<dbReference type="InterPro" id="IPR007060">
    <property type="entry name" value="FtsL/DivIC"/>
</dbReference>
<reference evidence="11 12" key="1">
    <citation type="journal article" date="2005" name="Int. J. Syst. Evol. Microbiol.">
        <title>Halobacillus yeomjeoni sp. nov., isolated from a marine solar saltern in Korea.</title>
        <authorList>
            <person name="Yoon J.H."/>
            <person name="Kang S.J."/>
            <person name="Lee C.H."/>
            <person name="Oh H.W."/>
            <person name="Oh T.K."/>
        </authorList>
    </citation>
    <scope>NUCLEOTIDE SEQUENCE [LARGE SCALE GENOMIC DNA]</scope>
    <source>
        <strain evidence="11 12">KCTC 3957</strain>
    </source>
</reference>
<proteinExistence type="inferred from homology"/>
<protein>
    <recommendedName>
        <fullName evidence="7 8">Cell division protein FtsL</fullName>
    </recommendedName>
</protein>
<dbReference type="GO" id="GO:0032153">
    <property type="term" value="C:cell division site"/>
    <property type="evidence" value="ECO:0007669"/>
    <property type="project" value="UniProtKB-UniRule"/>
</dbReference>
<keyword evidence="3 7" id="KW-0812">Transmembrane</keyword>
<keyword evidence="12" id="KW-1185">Reference proteome</keyword>
<feature type="transmembrane region" description="Helical" evidence="7">
    <location>
        <begin position="37"/>
        <end position="58"/>
    </location>
</feature>
<evidence type="ECO:0000256" key="4">
    <source>
        <dbReference type="ARBA" id="ARBA00022989"/>
    </source>
</evidence>
<name>A0A931MTW6_9BACI</name>
<keyword evidence="5 7" id="KW-0472">Membrane</keyword>
<evidence type="ECO:0000256" key="10">
    <source>
        <dbReference type="SAM" id="MobiDB-lite"/>
    </source>
</evidence>
<sequence>MSMEHARQHQPLRQPDRQRQVKVKVRKTGWISTGEKVLYSVATAGLLAASIFLVQFSADTDALNRDIRSLETDLAQQESQNENLAYQVKELSNPDRILRIAKENGLNIQNAKVKQAASVSN</sequence>
<evidence type="ECO:0000256" key="9">
    <source>
        <dbReference type="SAM" id="Coils"/>
    </source>
</evidence>
<dbReference type="Proteomes" id="UP000614490">
    <property type="component" value="Unassembled WGS sequence"/>
</dbReference>
<comment type="subcellular location">
    <subcellularLocation>
        <location evidence="7">Cell membrane</location>
        <topology evidence="7">Single-pass type II membrane protein</topology>
    </subcellularLocation>
    <text evidence="7">Localizes to the division septum where it forms a ring structure.</text>
</comment>
<organism evidence="11 12">
    <name type="scientific">Halobacillus yeomjeoni</name>
    <dbReference type="NCBI Taxonomy" id="311194"/>
    <lineage>
        <taxon>Bacteria</taxon>
        <taxon>Bacillati</taxon>
        <taxon>Bacillota</taxon>
        <taxon>Bacilli</taxon>
        <taxon>Bacillales</taxon>
        <taxon>Bacillaceae</taxon>
        <taxon>Halobacillus</taxon>
    </lineage>
</organism>
<dbReference type="InterPro" id="IPR011922">
    <property type="entry name" value="Cell_div_FtsL"/>
</dbReference>
<evidence type="ECO:0000256" key="7">
    <source>
        <dbReference type="HAMAP-Rule" id="MF_00910"/>
    </source>
</evidence>
<dbReference type="AlphaFoldDB" id="A0A931MTW6"/>
<dbReference type="NCBIfam" id="TIGR02209">
    <property type="entry name" value="ftsL_broad"/>
    <property type="match status" value="1"/>
</dbReference>
<dbReference type="HAMAP" id="MF_00910">
    <property type="entry name" value="FtsL"/>
    <property type="match status" value="1"/>
</dbReference>
<evidence type="ECO:0000256" key="1">
    <source>
        <dbReference type="ARBA" id="ARBA00022475"/>
    </source>
</evidence>
<evidence type="ECO:0000256" key="8">
    <source>
        <dbReference type="NCBIfam" id="TIGR02209"/>
    </source>
</evidence>
<comment type="similarity">
    <text evidence="7">Belongs to the FtsL family.</text>
</comment>
<evidence type="ECO:0000256" key="2">
    <source>
        <dbReference type="ARBA" id="ARBA00022618"/>
    </source>
</evidence>
<evidence type="ECO:0000313" key="12">
    <source>
        <dbReference type="Proteomes" id="UP000614490"/>
    </source>
</evidence>
<dbReference type="Pfam" id="PF04977">
    <property type="entry name" value="DivIC"/>
    <property type="match status" value="1"/>
</dbReference>
<keyword evidence="6 7" id="KW-0131">Cell cycle</keyword>
<keyword evidence="2 7" id="KW-0132">Cell division</keyword>
<dbReference type="RefSeq" id="WP_197315678.1">
    <property type="nucleotide sequence ID" value="NZ_JADZSC010000001.1"/>
</dbReference>
<evidence type="ECO:0000256" key="5">
    <source>
        <dbReference type="ARBA" id="ARBA00023136"/>
    </source>
</evidence>
<evidence type="ECO:0000256" key="3">
    <source>
        <dbReference type="ARBA" id="ARBA00022692"/>
    </source>
</evidence>
<accession>A0A931MTW6</accession>
<gene>
    <name evidence="7 11" type="primary">ftsL</name>
    <name evidence="11" type="ORF">H0267_02365</name>
</gene>
<evidence type="ECO:0000256" key="6">
    <source>
        <dbReference type="ARBA" id="ARBA00023306"/>
    </source>
</evidence>
<dbReference type="GO" id="GO:0005886">
    <property type="term" value="C:plasma membrane"/>
    <property type="evidence" value="ECO:0007669"/>
    <property type="project" value="UniProtKB-SubCell"/>
</dbReference>
<keyword evidence="9" id="KW-0175">Coiled coil</keyword>
<dbReference type="EMBL" id="JADZSC010000001">
    <property type="protein sequence ID" value="MBH0229047.1"/>
    <property type="molecule type" value="Genomic_DNA"/>
</dbReference>